<accession>A0AA38MB19</accession>
<reference evidence="1" key="1">
    <citation type="journal article" date="2023" name="G3 (Bethesda)">
        <title>Whole genome assemblies of Zophobas morio and Tenebrio molitor.</title>
        <authorList>
            <person name="Kaur S."/>
            <person name="Stinson S.A."/>
            <person name="diCenzo G.C."/>
        </authorList>
    </citation>
    <scope>NUCLEOTIDE SEQUENCE</scope>
    <source>
        <strain evidence="1">QUZm001</strain>
    </source>
</reference>
<dbReference type="AlphaFoldDB" id="A0AA38MB19"/>
<dbReference type="Proteomes" id="UP001168821">
    <property type="component" value="Unassembled WGS sequence"/>
</dbReference>
<name>A0AA38MB19_9CUCU</name>
<evidence type="ECO:0000313" key="2">
    <source>
        <dbReference type="Proteomes" id="UP001168821"/>
    </source>
</evidence>
<organism evidence="1 2">
    <name type="scientific">Zophobas morio</name>
    <dbReference type="NCBI Taxonomy" id="2755281"/>
    <lineage>
        <taxon>Eukaryota</taxon>
        <taxon>Metazoa</taxon>
        <taxon>Ecdysozoa</taxon>
        <taxon>Arthropoda</taxon>
        <taxon>Hexapoda</taxon>
        <taxon>Insecta</taxon>
        <taxon>Pterygota</taxon>
        <taxon>Neoptera</taxon>
        <taxon>Endopterygota</taxon>
        <taxon>Coleoptera</taxon>
        <taxon>Polyphaga</taxon>
        <taxon>Cucujiformia</taxon>
        <taxon>Tenebrionidae</taxon>
        <taxon>Zophobas</taxon>
    </lineage>
</organism>
<proteinExistence type="predicted"/>
<protein>
    <submittedName>
        <fullName evidence="1">Uncharacterized protein</fullName>
    </submittedName>
</protein>
<gene>
    <name evidence="1" type="ORF">Zmor_021502</name>
</gene>
<keyword evidence="2" id="KW-1185">Reference proteome</keyword>
<sequence>MAERGIWTETRGAGSSIKACSDIIKRPSRRQRSYGGGILSGFSAMQVRGVQFMSEKNEGLVGVWDGTWRDTMEMLREFFPVDVPVNYELYEGVERVNYDKVESRVRSIRKKKSPGMDGVMPEMMGLV</sequence>
<dbReference type="EMBL" id="JALNTZ010000006">
    <property type="protein sequence ID" value="KAJ3649779.1"/>
    <property type="molecule type" value="Genomic_DNA"/>
</dbReference>
<evidence type="ECO:0000313" key="1">
    <source>
        <dbReference type="EMBL" id="KAJ3649779.1"/>
    </source>
</evidence>
<comment type="caution">
    <text evidence="1">The sequence shown here is derived from an EMBL/GenBank/DDBJ whole genome shotgun (WGS) entry which is preliminary data.</text>
</comment>